<evidence type="ECO:0000256" key="7">
    <source>
        <dbReference type="SAM" id="SignalP"/>
    </source>
</evidence>
<feature type="domain" description="PDZ" evidence="8">
    <location>
        <begin position="84"/>
        <end position="133"/>
    </location>
</feature>
<evidence type="ECO:0000256" key="2">
    <source>
        <dbReference type="ARBA" id="ARBA00022723"/>
    </source>
</evidence>
<evidence type="ECO:0000259" key="8">
    <source>
        <dbReference type="PROSITE" id="PS50106"/>
    </source>
</evidence>
<dbReference type="RefSeq" id="WP_163958668.1">
    <property type="nucleotide sequence ID" value="NZ_BAAAES010000007.1"/>
</dbReference>
<dbReference type="PANTHER" id="PTHR22726:SF1">
    <property type="entry name" value="METALLOENDOPEPTIDASE OMA1, MITOCHONDRIAL"/>
    <property type="match status" value="1"/>
</dbReference>
<name>A0ABP3SWA4_9SPHN</name>
<evidence type="ECO:0000256" key="3">
    <source>
        <dbReference type="ARBA" id="ARBA00022801"/>
    </source>
</evidence>
<keyword evidence="5 6" id="KW-0482">Metalloprotease</keyword>
<dbReference type="Proteomes" id="UP001500238">
    <property type="component" value="Unassembled WGS sequence"/>
</dbReference>
<dbReference type="PANTHER" id="PTHR22726">
    <property type="entry name" value="METALLOENDOPEPTIDASE OMA1"/>
    <property type="match status" value="1"/>
</dbReference>
<keyword evidence="3 6" id="KW-0378">Hydrolase</keyword>
<dbReference type="InterPro" id="IPR051156">
    <property type="entry name" value="Mito/Outer_Membr_Metalloprot"/>
</dbReference>
<evidence type="ECO:0000256" key="4">
    <source>
        <dbReference type="ARBA" id="ARBA00022833"/>
    </source>
</evidence>
<evidence type="ECO:0000256" key="6">
    <source>
        <dbReference type="RuleBase" id="RU003983"/>
    </source>
</evidence>
<sequence>MSKLTIHLAIFAATSATPLIAATPPVGDGSVNAVQDTAATFDALRSVDARMAGIAYRLTTANVALCRDRAPTPGWAIHGIDQYDAGLRDQARRSFGFDAPIAVEAVVPGSPAEAAGVRANDGIVSVNGHALDGAPAAKGSSSAGRDAATDTIAALPADRPLDVVLRRNGQSLAVRIAASPGCRSAFEVLLGPGMEASADGRIVQIGVRFFERYSDDEVAVVIAHELSHNILHHARRLDAAGVKRGLLAEVGRNGRLFRLTEDQADLLGMHLLRNAGYDPQIAVRFWRDHGGDVDGGLFRSRTHPSSAARANAIEGEISRVPAGASRPFIPPLIADADQPLQ</sequence>
<organism evidence="9 10">
    <name type="scientific">Sphingomonas insulae</name>
    <dbReference type="NCBI Taxonomy" id="424800"/>
    <lineage>
        <taxon>Bacteria</taxon>
        <taxon>Pseudomonadati</taxon>
        <taxon>Pseudomonadota</taxon>
        <taxon>Alphaproteobacteria</taxon>
        <taxon>Sphingomonadales</taxon>
        <taxon>Sphingomonadaceae</taxon>
        <taxon>Sphingomonas</taxon>
    </lineage>
</organism>
<comment type="cofactor">
    <cofactor evidence="6">
        <name>Zn(2+)</name>
        <dbReference type="ChEBI" id="CHEBI:29105"/>
    </cofactor>
    <text evidence="6">Binds 1 zinc ion per subunit.</text>
</comment>
<evidence type="ECO:0000313" key="10">
    <source>
        <dbReference type="Proteomes" id="UP001500238"/>
    </source>
</evidence>
<gene>
    <name evidence="9" type="ORF">GCM10009102_10010</name>
</gene>
<dbReference type="InterPro" id="IPR041489">
    <property type="entry name" value="PDZ_6"/>
</dbReference>
<feature type="signal peptide" evidence="7">
    <location>
        <begin position="1"/>
        <end position="21"/>
    </location>
</feature>
<comment type="similarity">
    <text evidence="6">Belongs to the peptidase M48 family.</text>
</comment>
<evidence type="ECO:0000256" key="5">
    <source>
        <dbReference type="ARBA" id="ARBA00023049"/>
    </source>
</evidence>
<protein>
    <recommendedName>
        <fullName evidence="8">PDZ domain-containing protein</fullName>
    </recommendedName>
</protein>
<evidence type="ECO:0000313" key="9">
    <source>
        <dbReference type="EMBL" id="GAA0662998.1"/>
    </source>
</evidence>
<comment type="caution">
    <text evidence="9">The sequence shown here is derived from an EMBL/GenBank/DDBJ whole genome shotgun (WGS) entry which is preliminary data.</text>
</comment>
<dbReference type="SUPFAM" id="SSF50156">
    <property type="entry name" value="PDZ domain-like"/>
    <property type="match status" value="1"/>
</dbReference>
<dbReference type="Pfam" id="PF17820">
    <property type="entry name" value="PDZ_6"/>
    <property type="match status" value="1"/>
</dbReference>
<keyword evidence="7" id="KW-0732">Signal</keyword>
<dbReference type="Pfam" id="PF01435">
    <property type="entry name" value="Peptidase_M48"/>
    <property type="match status" value="1"/>
</dbReference>
<keyword evidence="4 6" id="KW-0862">Zinc</keyword>
<keyword evidence="2" id="KW-0479">Metal-binding</keyword>
<dbReference type="PROSITE" id="PS50106">
    <property type="entry name" value="PDZ"/>
    <property type="match status" value="1"/>
</dbReference>
<accession>A0ABP3SWA4</accession>
<evidence type="ECO:0000256" key="1">
    <source>
        <dbReference type="ARBA" id="ARBA00022670"/>
    </source>
</evidence>
<proteinExistence type="inferred from homology"/>
<feature type="chain" id="PRO_5046964660" description="PDZ domain-containing protein" evidence="7">
    <location>
        <begin position="22"/>
        <end position="341"/>
    </location>
</feature>
<dbReference type="InterPro" id="IPR001915">
    <property type="entry name" value="Peptidase_M48"/>
</dbReference>
<keyword evidence="1 6" id="KW-0645">Protease</keyword>
<reference evidence="10" key="1">
    <citation type="journal article" date="2019" name="Int. J. Syst. Evol. Microbiol.">
        <title>The Global Catalogue of Microorganisms (GCM) 10K type strain sequencing project: providing services to taxonomists for standard genome sequencing and annotation.</title>
        <authorList>
            <consortium name="The Broad Institute Genomics Platform"/>
            <consortium name="The Broad Institute Genome Sequencing Center for Infectious Disease"/>
            <person name="Wu L."/>
            <person name="Ma J."/>
        </authorList>
    </citation>
    <scope>NUCLEOTIDE SEQUENCE [LARGE SCALE GENOMIC DNA]</scope>
    <source>
        <strain evidence="10">JCM 14603</strain>
    </source>
</reference>
<keyword evidence="10" id="KW-1185">Reference proteome</keyword>
<dbReference type="InterPro" id="IPR001478">
    <property type="entry name" value="PDZ"/>
</dbReference>
<dbReference type="CDD" id="cd07342">
    <property type="entry name" value="M48C_Oma1_like"/>
    <property type="match status" value="1"/>
</dbReference>
<dbReference type="InterPro" id="IPR036034">
    <property type="entry name" value="PDZ_sf"/>
</dbReference>
<dbReference type="Gene3D" id="2.30.42.10">
    <property type="match status" value="1"/>
</dbReference>
<dbReference type="EMBL" id="BAAAES010000007">
    <property type="protein sequence ID" value="GAA0662998.1"/>
    <property type="molecule type" value="Genomic_DNA"/>
</dbReference>